<evidence type="ECO:0000313" key="4">
    <source>
        <dbReference type="Proteomes" id="UP000254329"/>
    </source>
</evidence>
<dbReference type="InterPro" id="IPR012910">
    <property type="entry name" value="Plug_dom"/>
</dbReference>
<dbReference type="InterPro" id="IPR037066">
    <property type="entry name" value="Plug_dom_sf"/>
</dbReference>
<comment type="similarity">
    <text evidence="1">Belongs to the TonB-dependent receptor family.</text>
</comment>
<reference evidence="3 4" key="1">
    <citation type="submission" date="2018-06" db="EMBL/GenBank/DDBJ databases">
        <authorList>
            <consortium name="Pathogen Informatics"/>
            <person name="Doyle S."/>
        </authorList>
    </citation>
    <scope>NUCLEOTIDE SEQUENCE [LARGE SCALE GENOMIC DNA]</scope>
    <source>
        <strain evidence="3 4">NCTC1659</strain>
    </source>
</reference>
<dbReference type="Gene3D" id="2.170.130.10">
    <property type="entry name" value="TonB-dependent receptor, plug domain"/>
    <property type="match status" value="1"/>
</dbReference>
<keyword evidence="1" id="KW-0998">Cell outer membrane</keyword>
<dbReference type="PROSITE" id="PS52016">
    <property type="entry name" value="TONB_DEPENDENT_REC_3"/>
    <property type="match status" value="1"/>
</dbReference>
<keyword evidence="4" id="KW-1185">Reference proteome</keyword>
<proteinExistence type="inferred from homology"/>
<evidence type="ECO:0000256" key="1">
    <source>
        <dbReference type="PROSITE-ProRule" id="PRU01360"/>
    </source>
</evidence>
<gene>
    <name evidence="3" type="primary">cirA_7</name>
    <name evidence="3" type="ORF">NCTC1659_02441</name>
</gene>
<dbReference type="Proteomes" id="UP000254329">
    <property type="component" value="Unassembled WGS sequence"/>
</dbReference>
<dbReference type="AlphaFoldDB" id="A0A377HXK9"/>
<keyword evidence="1" id="KW-0472">Membrane</keyword>
<evidence type="ECO:0000313" key="3">
    <source>
        <dbReference type="EMBL" id="STO61131.1"/>
    </source>
</evidence>
<evidence type="ECO:0000259" key="2">
    <source>
        <dbReference type="Pfam" id="PF07715"/>
    </source>
</evidence>
<dbReference type="GO" id="GO:0009279">
    <property type="term" value="C:cell outer membrane"/>
    <property type="evidence" value="ECO:0007669"/>
    <property type="project" value="UniProtKB-SubCell"/>
</dbReference>
<protein>
    <submittedName>
        <fullName evidence="3">Cira protein</fullName>
    </submittedName>
</protein>
<keyword evidence="1" id="KW-0813">Transport</keyword>
<dbReference type="SUPFAM" id="SSF56935">
    <property type="entry name" value="Porins"/>
    <property type="match status" value="1"/>
</dbReference>
<feature type="domain" description="TonB-dependent receptor plug" evidence="2">
    <location>
        <begin position="5"/>
        <end position="40"/>
    </location>
</feature>
<sequence>MNPVDTNFDFGGLTLSNVERIEVLRGEQSALWGSDAMGGVVYITTKSGLYKGKPFNIDFDLVQDRTAL</sequence>
<accession>A0A377HXK9</accession>
<dbReference type="EMBL" id="UGHF01000001">
    <property type="protein sequence ID" value="STO61131.1"/>
    <property type="molecule type" value="Genomic_DNA"/>
</dbReference>
<keyword evidence="1" id="KW-0812">Transmembrane</keyword>
<dbReference type="Pfam" id="PF07715">
    <property type="entry name" value="Plug"/>
    <property type="match status" value="1"/>
</dbReference>
<dbReference type="InterPro" id="IPR039426">
    <property type="entry name" value="TonB-dep_rcpt-like"/>
</dbReference>
<keyword evidence="1" id="KW-1134">Transmembrane beta strand</keyword>
<organism evidence="3 4">
    <name type="scientific">Canicola haemoglobinophilus</name>
    <dbReference type="NCBI Taxonomy" id="733"/>
    <lineage>
        <taxon>Bacteria</taxon>
        <taxon>Pseudomonadati</taxon>
        <taxon>Pseudomonadota</taxon>
        <taxon>Gammaproteobacteria</taxon>
        <taxon>Pasteurellales</taxon>
        <taxon>Pasteurellaceae</taxon>
        <taxon>Canicola</taxon>
    </lineage>
</organism>
<comment type="subcellular location">
    <subcellularLocation>
        <location evidence="1">Cell outer membrane</location>
        <topology evidence="1">Multi-pass membrane protein</topology>
    </subcellularLocation>
</comment>
<name>A0A377HXK9_9PAST</name>